<evidence type="ECO:0000313" key="2">
    <source>
        <dbReference type="Proteomes" id="UP000193944"/>
    </source>
</evidence>
<comment type="caution">
    <text evidence="1">The sequence shown here is derived from an EMBL/GenBank/DDBJ whole genome shotgun (WGS) entry which is preliminary data.</text>
</comment>
<sequence>MSIYWLNISSAIKCTELGCFDNNNVDDITKIAINGYKINIISKEIGNLVNLTKFFIIITNNNSNWGVNWKGLLLIR</sequence>
<gene>
    <name evidence="1" type="ORF">BCR32DRAFT_280224</name>
</gene>
<dbReference type="EMBL" id="MCFG01000135">
    <property type="protein sequence ID" value="ORX80784.1"/>
    <property type="molecule type" value="Genomic_DNA"/>
</dbReference>
<dbReference type="Proteomes" id="UP000193944">
    <property type="component" value="Unassembled WGS sequence"/>
</dbReference>
<proteinExistence type="predicted"/>
<protein>
    <submittedName>
        <fullName evidence="1">Uncharacterized protein</fullName>
    </submittedName>
</protein>
<keyword evidence="2" id="KW-1185">Reference proteome</keyword>
<name>A0A1Y1X653_9FUNG</name>
<dbReference type="AlphaFoldDB" id="A0A1Y1X653"/>
<reference evidence="1 2" key="1">
    <citation type="submission" date="2016-08" db="EMBL/GenBank/DDBJ databases">
        <title>A Parts List for Fungal Cellulosomes Revealed by Comparative Genomics.</title>
        <authorList>
            <consortium name="DOE Joint Genome Institute"/>
            <person name="Haitjema C.H."/>
            <person name="Gilmore S.P."/>
            <person name="Henske J.K."/>
            <person name="Solomon K.V."/>
            <person name="De Groot R."/>
            <person name="Kuo A."/>
            <person name="Mondo S.J."/>
            <person name="Salamov A.A."/>
            <person name="Labutti K."/>
            <person name="Zhao Z."/>
            <person name="Chiniquy J."/>
            <person name="Barry K."/>
            <person name="Brewer H.M."/>
            <person name="Purvine S.O."/>
            <person name="Wright A.T."/>
            <person name="Boxma B."/>
            <person name="Van Alen T."/>
            <person name="Hackstein J.H."/>
            <person name="Baker S.E."/>
            <person name="Grigoriev I.V."/>
            <person name="O'Malley M.A."/>
        </authorList>
    </citation>
    <scope>NUCLEOTIDE SEQUENCE [LARGE SCALE GENOMIC DNA]</scope>
    <source>
        <strain evidence="1 2">S4</strain>
    </source>
</reference>
<organism evidence="1 2">
    <name type="scientific">Anaeromyces robustus</name>
    <dbReference type="NCBI Taxonomy" id="1754192"/>
    <lineage>
        <taxon>Eukaryota</taxon>
        <taxon>Fungi</taxon>
        <taxon>Fungi incertae sedis</taxon>
        <taxon>Chytridiomycota</taxon>
        <taxon>Chytridiomycota incertae sedis</taxon>
        <taxon>Neocallimastigomycetes</taxon>
        <taxon>Neocallimastigales</taxon>
        <taxon>Neocallimastigaceae</taxon>
        <taxon>Anaeromyces</taxon>
    </lineage>
</organism>
<accession>A0A1Y1X653</accession>
<evidence type="ECO:0000313" key="1">
    <source>
        <dbReference type="EMBL" id="ORX80784.1"/>
    </source>
</evidence>
<reference evidence="1 2" key="2">
    <citation type="submission" date="2016-08" db="EMBL/GenBank/DDBJ databases">
        <title>Pervasive Adenine N6-methylation of Active Genes in Fungi.</title>
        <authorList>
            <consortium name="DOE Joint Genome Institute"/>
            <person name="Mondo S.J."/>
            <person name="Dannebaum R.O."/>
            <person name="Kuo R.C."/>
            <person name="Labutti K."/>
            <person name="Haridas S."/>
            <person name="Kuo A."/>
            <person name="Salamov A."/>
            <person name="Ahrendt S.R."/>
            <person name="Lipzen A."/>
            <person name="Sullivan W."/>
            <person name="Andreopoulos W.B."/>
            <person name="Clum A."/>
            <person name="Lindquist E."/>
            <person name="Daum C."/>
            <person name="Ramamoorthy G.K."/>
            <person name="Gryganskyi A."/>
            <person name="Culley D."/>
            <person name="Magnuson J.K."/>
            <person name="James T.Y."/>
            <person name="O'Malley M.A."/>
            <person name="Stajich J.E."/>
            <person name="Spatafora J.W."/>
            <person name="Visel A."/>
            <person name="Grigoriev I.V."/>
        </authorList>
    </citation>
    <scope>NUCLEOTIDE SEQUENCE [LARGE SCALE GENOMIC DNA]</scope>
    <source>
        <strain evidence="1 2">S4</strain>
    </source>
</reference>